<accession>A0A239DA96</accession>
<dbReference type="RefSeq" id="WP_089277186.1">
    <property type="nucleotide sequence ID" value="NZ_FZON01000010.1"/>
</dbReference>
<protein>
    <submittedName>
        <fullName evidence="1">Uncharacterized protein</fullName>
    </submittedName>
</protein>
<reference evidence="1 2" key="1">
    <citation type="submission" date="2017-06" db="EMBL/GenBank/DDBJ databases">
        <authorList>
            <person name="Kim H.J."/>
            <person name="Triplett B.A."/>
        </authorList>
    </citation>
    <scope>NUCLEOTIDE SEQUENCE [LARGE SCALE GENOMIC DNA]</scope>
    <source>
        <strain evidence="1 2">DSM 11445</strain>
    </source>
</reference>
<dbReference type="OrthoDB" id="7865318at2"/>
<dbReference type="AlphaFoldDB" id="A0A239DA96"/>
<gene>
    <name evidence="1" type="ORF">SAMN04488078_101021</name>
</gene>
<organism evidence="1 2">
    <name type="scientific">Antarctobacter heliothermus</name>
    <dbReference type="NCBI Taxonomy" id="74033"/>
    <lineage>
        <taxon>Bacteria</taxon>
        <taxon>Pseudomonadati</taxon>
        <taxon>Pseudomonadota</taxon>
        <taxon>Alphaproteobacteria</taxon>
        <taxon>Rhodobacterales</taxon>
        <taxon>Roseobacteraceae</taxon>
        <taxon>Antarctobacter</taxon>
    </lineage>
</organism>
<evidence type="ECO:0000313" key="1">
    <source>
        <dbReference type="EMBL" id="SNS29157.1"/>
    </source>
</evidence>
<proteinExistence type="predicted"/>
<name>A0A239DA96_9RHOB</name>
<evidence type="ECO:0000313" key="2">
    <source>
        <dbReference type="Proteomes" id="UP000198440"/>
    </source>
</evidence>
<dbReference type="EMBL" id="FZON01000010">
    <property type="protein sequence ID" value="SNS29157.1"/>
    <property type="molecule type" value="Genomic_DNA"/>
</dbReference>
<dbReference type="Proteomes" id="UP000198440">
    <property type="component" value="Unassembled WGS sequence"/>
</dbReference>
<sequence length="394" mass="40581">MKLVRDLSLTGRGLRIGRPYSPLQLFESGAAGVWFDPSDLSTLYQDAAGSTPVTGHEQPVGLMLDKSRGLGLGPELAEALPTPLISNAGGSVGAYDPITRTMTNPTLGTENGYPRFRFAVGLVAGKRYRIAGVVSGDLSRLIGIRLHTSGGINDVPFNPTTGVFDARQVAAADVIDFRFENSAAAAVSIVSISVRELPGAHAAQPISARRPTYQTADSLNWLNFDGIDDLLLTPSVSLSATSRLSLFAGVRKPSDAVRGVVVNQIAHGARSFALYAPSSGGSPNFAATAGNTTLVNAMVTSAAPITTVLEATHDIGASAAQGLSVNGGTPAVVTGGTGAASTFQDGALGIGGFVTGERWFNGRLYGLVVRGAETSAFASSNTTRFMAAKIGVSL</sequence>